<gene>
    <name evidence="2" type="ORF">B2A_10408</name>
</gene>
<name>T0ZB03_9ZZZZ</name>
<dbReference type="AlphaFoldDB" id="T0ZB03"/>
<organism evidence="2">
    <name type="scientific">mine drainage metagenome</name>
    <dbReference type="NCBI Taxonomy" id="410659"/>
    <lineage>
        <taxon>unclassified sequences</taxon>
        <taxon>metagenomes</taxon>
        <taxon>ecological metagenomes</taxon>
    </lineage>
</organism>
<evidence type="ECO:0000256" key="1">
    <source>
        <dbReference type="SAM" id="MobiDB-lite"/>
    </source>
</evidence>
<feature type="region of interest" description="Disordered" evidence="1">
    <location>
        <begin position="1"/>
        <end position="23"/>
    </location>
</feature>
<sequence length="102" mass="11318">PRSPRSWRRAGYPGCSGPPSLATPQTELRLAFHTDEEARAALEEEIFGSLAGIEEILLLYQGERGRPRARRMLTEMDATQRRLYDLFGLDACASKRLGGAPS</sequence>
<accession>T0ZB03</accession>
<protein>
    <submittedName>
        <fullName evidence="2">Uncharacterized protein</fullName>
    </submittedName>
</protein>
<feature type="non-terminal residue" evidence="2">
    <location>
        <position position="1"/>
    </location>
</feature>
<reference evidence="2" key="2">
    <citation type="journal article" date="2014" name="ISME J.">
        <title>Microbial stratification in low pH oxic and suboxic macroscopic growths along an acid mine drainage.</title>
        <authorList>
            <person name="Mendez-Garcia C."/>
            <person name="Mesa V."/>
            <person name="Sprenger R.R."/>
            <person name="Richter M."/>
            <person name="Diez M.S."/>
            <person name="Solano J."/>
            <person name="Bargiela R."/>
            <person name="Golyshina O.V."/>
            <person name="Manteca A."/>
            <person name="Ramos J.L."/>
            <person name="Gallego J.R."/>
            <person name="Llorente I."/>
            <person name="Martins Dos Santos V.A."/>
            <person name="Jensen O.N."/>
            <person name="Pelaez A.I."/>
            <person name="Sanchez J."/>
            <person name="Ferrer M."/>
        </authorList>
    </citation>
    <scope>NUCLEOTIDE SEQUENCE</scope>
</reference>
<dbReference type="EMBL" id="AUZZ01007509">
    <property type="protein sequence ID" value="EQD42248.1"/>
    <property type="molecule type" value="Genomic_DNA"/>
</dbReference>
<reference evidence="2" key="1">
    <citation type="submission" date="2013-08" db="EMBL/GenBank/DDBJ databases">
        <authorList>
            <person name="Mendez C."/>
            <person name="Richter M."/>
            <person name="Ferrer M."/>
            <person name="Sanchez J."/>
        </authorList>
    </citation>
    <scope>NUCLEOTIDE SEQUENCE</scope>
</reference>
<evidence type="ECO:0000313" key="2">
    <source>
        <dbReference type="EMBL" id="EQD42248.1"/>
    </source>
</evidence>
<proteinExistence type="predicted"/>
<comment type="caution">
    <text evidence="2">The sequence shown here is derived from an EMBL/GenBank/DDBJ whole genome shotgun (WGS) entry which is preliminary data.</text>
</comment>